<dbReference type="Gene3D" id="2.40.240.130">
    <property type="match status" value="1"/>
</dbReference>
<dbReference type="GO" id="GO:0048468">
    <property type="term" value="P:cell development"/>
    <property type="evidence" value="ECO:0007669"/>
    <property type="project" value="TreeGrafter"/>
</dbReference>
<reference evidence="4 5" key="1">
    <citation type="submission" date="2024-04" db="EMBL/GenBank/DDBJ databases">
        <authorList>
            <person name="Rising A."/>
            <person name="Reimegard J."/>
            <person name="Sonavane S."/>
            <person name="Akerstrom W."/>
            <person name="Nylinder S."/>
            <person name="Hedman E."/>
            <person name="Kallberg Y."/>
        </authorList>
    </citation>
    <scope>NUCLEOTIDE SEQUENCE [LARGE SCALE GENOMIC DNA]</scope>
</reference>
<keyword evidence="5" id="KW-1185">Reference proteome</keyword>
<dbReference type="GO" id="GO:0019901">
    <property type="term" value="F:protein kinase binding"/>
    <property type="evidence" value="ECO:0007669"/>
    <property type="project" value="TreeGrafter"/>
</dbReference>
<evidence type="ECO:0000256" key="1">
    <source>
        <dbReference type="ARBA" id="ARBA00022687"/>
    </source>
</evidence>
<dbReference type="SUPFAM" id="SSF54236">
    <property type="entry name" value="Ubiquitin-like"/>
    <property type="match status" value="1"/>
</dbReference>
<dbReference type="InterPro" id="IPR001158">
    <property type="entry name" value="DIX"/>
</dbReference>
<evidence type="ECO:0000259" key="3">
    <source>
        <dbReference type="PROSITE" id="PS50841"/>
    </source>
</evidence>
<dbReference type="GO" id="GO:0060090">
    <property type="term" value="F:molecular adaptor activity"/>
    <property type="evidence" value="ECO:0007669"/>
    <property type="project" value="TreeGrafter"/>
</dbReference>
<organism evidence="4 5">
    <name type="scientific">Larinioides sclopetarius</name>
    <dbReference type="NCBI Taxonomy" id="280406"/>
    <lineage>
        <taxon>Eukaryota</taxon>
        <taxon>Metazoa</taxon>
        <taxon>Ecdysozoa</taxon>
        <taxon>Arthropoda</taxon>
        <taxon>Chelicerata</taxon>
        <taxon>Arachnida</taxon>
        <taxon>Araneae</taxon>
        <taxon>Araneomorphae</taxon>
        <taxon>Entelegynae</taxon>
        <taxon>Araneoidea</taxon>
        <taxon>Araneidae</taxon>
        <taxon>Larinioides</taxon>
    </lineage>
</organism>
<evidence type="ECO:0000313" key="4">
    <source>
        <dbReference type="EMBL" id="CAL1296428.1"/>
    </source>
</evidence>
<dbReference type="PANTHER" id="PTHR46102:SF2">
    <property type="entry name" value="AXIN"/>
    <property type="match status" value="1"/>
</dbReference>
<dbReference type="InterPro" id="IPR038207">
    <property type="entry name" value="DIX_dom_sf"/>
</dbReference>
<evidence type="ECO:0000256" key="2">
    <source>
        <dbReference type="PROSITE-ProRule" id="PRU00069"/>
    </source>
</evidence>
<dbReference type="GO" id="GO:0005886">
    <property type="term" value="C:plasma membrane"/>
    <property type="evidence" value="ECO:0007669"/>
    <property type="project" value="TreeGrafter"/>
</dbReference>
<dbReference type="InterPro" id="IPR043581">
    <property type="entry name" value="Axin-like"/>
</dbReference>
<dbReference type="GO" id="GO:0016055">
    <property type="term" value="P:Wnt signaling pathway"/>
    <property type="evidence" value="ECO:0007669"/>
    <property type="project" value="UniProtKB-KW"/>
</dbReference>
<accession>A0AAV2BK01</accession>
<keyword evidence="1 2" id="KW-0879">Wnt signaling pathway</keyword>
<dbReference type="GO" id="GO:0008013">
    <property type="term" value="F:beta-catenin binding"/>
    <property type="evidence" value="ECO:0007669"/>
    <property type="project" value="TreeGrafter"/>
</dbReference>
<dbReference type="AlphaFoldDB" id="A0AAV2BK01"/>
<dbReference type="GO" id="GO:0032436">
    <property type="term" value="P:positive regulation of proteasomal ubiquitin-dependent protein catabolic process"/>
    <property type="evidence" value="ECO:0007669"/>
    <property type="project" value="TreeGrafter"/>
</dbReference>
<dbReference type="PANTHER" id="PTHR46102">
    <property type="entry name" value="AXIN"/>
    <property type="match status" value="1"/>
</dbReference>
<dbReference type="GO" id="GO:0005634">
    <property type="term" value="C:nucleus"/>
    <property type="evidence" value="ECO:0007669"/>
    <property type="project" value="TreeGrafter"/>
</dbReference>
<gene>
    <name evidence="4" type="ORF">LARSCL_LOCUS19784</name>
</gene>
<protein>
    <recommendedName>
        <fullName evidence="3">DIX domain-containing protein</fullName>
    </recommendedName>
</protein>
<evidence type="ECO:0000313" key="5">
    <source>
        <dbReference type="Proteomes" id="UP001497382"/>
    </source>
</evidence>
<dbReference type="GO" id="GO:0031625">
    <property type="term" value="F:ubiquitin protein ligase binding"/>
    <property type="evidence" value="ECO:0007669"/>
    <property type="project" value="TreeGrafter"/>
</dbReference>
<feature type="domain" description="DIX" evidence="3">
    <location>
        <begin position="11"/>
        <end position="93"/>
    </location>
</feature>
<dbReference type="Pfam" id="PF00778">
    <property type="entry name" value="DIX"/>
    <property type="match status" value="1"/>
</dbReference>
<dbReference type="EMBL" id="CAXIEN010000396">
    <property type="protein sequence ID" value="CAL1296428.1"/>
    <property type="molecule type" value="Genomic_DNA"/>
</dbReference>
<dbReference type="PROSITE" id="PS50841">
    <property type="entry name" value="DIX"/>
    <property type="match status" value="1"/>
</dbReference>
<sequence>MENTSSSGGNSGMTKIGYSYGESSMPYTTKLPGKNITLKQFKACLFKKGNFKYFFKQSCNEFGTGVLLEEIDDDNAVLPLWEGKVLCIIQPINKD</sequence>
<comment type="caution">
    <text evidence="4">The sequence shown here is derived from an EMBL/GenBank/DDBJ whole genome shotgun (WGS) entry which is preliminary data.</text>
</comment>
<proteinExistence type="predicted"/>
<dbReference type="GO" id="GO:0090090">
    <property type="term" value="P:negative regulation of canonical Wnt signaling pathway"/>
    <property type="evidence" value="ECO:0007669"/>
    <property type="project" value="InterPro"/>
</dbReference>
<dbReference type="Proteomes" id="UP001497382">
    <property type="component" value="Unassembled WGS sequence"/>
</dbReference>
<dbReference type="SMART" id="SM00021">
    <property type="entry name" value="DAX"/>
    <property type="match status" value="1"/>
</dbReference>
<dbReference type="GO" id="GO:0030877">
    <property type="term" value="C:beta-catenin destruction complex"/>
    <property type="evidence" value="ECO:0007669"/>
    <property type="project" value="TreeGrafter"/>
</dbReference>
<name>A0AAV2BK01_9ARAC</name>
<dbReference type="InterPro" id="IPR029071">
    <property type="entry name" value="Ubiquitin-like_domsf"/>
</dbReference>